<keyword evidence="1" id="KW-0175">Coiled coil</keyword>
<gene>
    <name evidence="3" type="ORF">PPRIM_AZ9-3.1.T2810003</name>
</gene>
<protein>
    <recommendedName>
        <fullName evidence="2">TLDc domain-containing protein</fullName>
    </recommendedName>
</protein>
<dbReference type="InterPro" id="IPR006571">
    <property type="entry name" value="TLDc_dom"/>
</dbReference>
<evidence type="ECO:0000313" key="4">
    <source>
        <dbReference type="Proteomes" id="UP000688137"/>
    </source>
</evidence>
<sequence length="638" mass="75432">MKSIELIKSTIPINLSTNIINAVSTQEQGSNENKICKKHNQEIIMINISQEKSEFSRWACIECIEENPIQYVSLKEAKKMWIKYIDQSKDLIFTKTGSRKQKLQIILQKVKQIKTNLNNQLQEILIIIEKQITEDYQTNEDFLQLGKKQIFELEKTQFEKLINLLIQKEKNKEIQELQEKQAILDYKVYSNINTNLDSLLEIYLLSKQQLLTIILQQDSQQIGVNNFLDTKLSPEMHQFISKIEIQIQYLNNLNEPIKLQQELKQDKHIEQQEQLTQTIQQEGQCYQQLKNNEIFQQQQQLEITEQQLRLQFEEKQETNQINQLQIKEIIVISKNIRDLENNLNRSIQILDQEEGQQQYQQQDLYKQYNLQEKFNVFDEKLQHYSQIKILEQYQQSLSELVKEAQKSNETIYQLKNNVDQQNTQIQKLFEIIQLSQKQQHLFEALLKPKIEIFLKLQLIPGVKPTLLNNNFWIRLFSYIQEQSKKNVKSSQLVYKGSQDGLNSNSFWNCCKGKGYLLMIFKSLSGNVFGGYSPCVWQHHSGNYVQDDSLTSFLFSQKHDQIYPLIKNRKQYAIRCNSSHGPKFGYAHDISIYSDFKSGYSRIGDTYQCNNYEDKQSSHLFGQDKPNIIECQVYEFIFK</sequence>
<name>A0A8S1QWB7_PARPR</name>
<reference evidence="3" key="1">
    <citation type="submission" date="2021-01" db="EMBL/GenBank/DDBJ databases">
        <authorList>
            <consortium name="Genoscope - CEA"/>
            <person name="William W."/>
        </authorList>
    </citation>
    <scope>NUCLEOTIDE SEQUENCE</scope>
</reference>
<dbReference type="AlphaFoldDB" id="A0A8S1QWB7"/>
<evidence type="ECO:0000259" key="2">
    <source>
        <dbReference type="PROSITE" id="PS51886"/>
    </source>
</evidence>
<dbReference type="SMART" id="SM00584">
    <property type="entry name" value="TLDc"/>
    <property type="match status" value="1"/>
</dbReference>
<comment type="caution">
    <text evidence="3">The sequence shown here is derived from an EMBL/GenBank/DDBJ whole genome shotgun (WGS) entry which is preliminary data.</text>
</comment>
<accession>A0A8S1QWB7</accession>
<evidence type="ECO:0000256" key="1">
    <source>
        <dbReference type="SAM" id="Coils"/>
    </source>
</evidence>
<dbReference type="Proteomes" id="UP000688137">
    <property type="component" value="Unassembled WGS sequence"/>
</dbReference>
<feature type="domain" description="TLDc" evidence="2">
    <location>
        <begin position="465"/>
        <end position="638"/>
    </location>
</feature>
<proteinExistence type="predicted"/>
<dbReference type="Pfam" id="PF07534">
    <property type="entry name" value="TLD"/>
    <property type="match status" value="1"/>
</dbReference>
<dbReference type="OMA" id="WACIECI"/>
<dbReference type="EMBL" id="CAJJDM010000290">
    <property type="protein sequence ID" value="CAD8119047.1"/>
    <property type="molecule type" value="Genomic_DNA"/>
</dbReference>
<keyword evidence="4" id="KW-1185">Reference proteome</keyword>
<evidence type="ECO:0000313" key="3">
    <source>
        <dbReference type="EMBL" id="CAD8119047.1"/>
    </source>
</evidence>
<dbReference type="PROSITE" id="PS51886">
    <property type="entry name" value="TLDC"/>
    <property type="match status" value="1"/>
</dbReference>
<organism evidence="3 4">
    <name type="scientific">Paramecium primaurelia</name>
    <dbReference type="NCBI Taxonomy" id="5886"/>
    <lineage>
        <taxon>Eukaryota</taxon>
        <taxon>Sar</taxon>
        <taxon>Alveolata</taxon>
        <taxon>Ciliophora</taxon>
        <taxon>Intramacronucleata</taxon>
        <taxon>Oligohymenophorea</taxon>
        <taxon>Peniculida</taxon>
        <taxon>Parameciidae</taxon>
        <taxon>Paramecium</taxon>
    </lineage>
</organism>
<feature type="coiled-coil region" evidence="1">
    <location>
        <begin position="390"/>
        <end position="417"/>
    </location>
</feature>